<sequence>MASIRGIARTAGRHATAPLRPTATTMMSTISHNFGAARQSSSQSQPPSSSSSSAAPAPTDPVFEDLEFDSSFLTPLLPEDVKMLSPLERSRQRTERLPGSRYQYHPPKFDRGPLHPIQSPESSDPTARDFVPGPYHLNRLRQTYHTTIASDLMTLAYTHTIPGTEKIPTPQRLRSWDGSSPYHKNRPLRQPRGDPKLPLLEKPITFRNIPEIRSVTLAAFVPKAAREPEHLVVARMVTQAITGKVATITTVKHNVGQWGIIKGQKAGVKVTLYGNEAYDFLDKCIHIVFPRIKDWPGVNGSTGDSSGNLAFGLTSENTALFPEVEANYSMYPAKQIPGYRVFVETTAKSDRHARLLLGSFGLPFYGRLRD</sequence>
<dbReference type="InterPro" id="IPR002132">
    <property type="entry name" value="Ribosomal_uL5"/>
</dbReference>
<evidence type="ECO:0000256" key="2">
    <source>
        <dbReference type="ARBA" id="ARBA00022980"/>
    </source>
</evidence>
<dbReference type="Proteomes" id="UP001583186">
    <property type="component" value="Unassembled WGS sequence"/>
</dbReference>
<feature type="domain" description="Large ribosomal subunit protein uL5 C-terminal" evidence="5">
    <location>
        <begin position="266"/>
        <end position="364"/>
    </location>
</feature>
<evidence type="ECO:0000256" key="4">
    <source>
        <dbReference type="SAM" id="MobiDB-lite"/>
    </source>
</evidence>
<keyword evidence="2 6" id="KW-0689">Ribosomal protein</keyword>
<feature type="region of interest" description="Disordered" evidence="4">
    <location>
        <begin position="1"/>
        <end position="64"/>
    </location>
</feature>
<evidence type="ECO:0000313" key="7">
    <source>
        <dbReference type="Proteomes" id="UP001583186"/>
    </source>
</evidence>
<feature type="region of interest" description="Disordered" evidence="4">
    <location>
        <begin position="84"/>
        <end position="127"/>
    </location>
</feature>
<gene>
    <name evidence="6" type="primary">mrpl7</name>
    <name evidence="6" type="ORF">Sste5346_004938</name>
</gene>
<feature type="compositionally biased region" description="Basic and acidic residues" evidence="4">
    <location>
        <begin position="88"/>
        <end position="98"/>
    </location>
</feature>
<organism evidence="6 7">
    <name type="scientific">Sporothrix stenoceras</name>
    <dbReference type="NCBI Taxonomy" id="5173"/>
    <lineage>
        <taxon>Eukaryota</taxon>
        <taxon>Fungi</taxon>
        <taxon>Dikarya</taxon>
        <taxon>Ascomycota</taxon>
        <taxon>Pezizomycotina</taxon>
        <taxon>Sordariomycetes</taxon>
        <taxon>Sordariomycetidae</taxon>
        <taxon>Ophiostomatales</taxon>
        <taxon>Ophiostomataceae</taxon>
        <taxon>Sporothrix</taxon>
    </lineage>
</organism>
<name>A0ABR3Z6X9_9PEZI</name>
<dbReference type="SUPFAM" id="SSF55282">
    <property type="entry name" value="RL5-like"/>
    <property type="match status" value="1"/>
</dbReference>
<keyword evidence="3" id="KW-0687">Ribonucleoprotein</keyword>
<feature type="region of interest" description="Disordered" evidence="4">
    <location>
        <begin position="163"/>
        <end position="197"/>
    </location>
</feature>
<dbReference type="GO" id="GO:0005840">
    <property type="term" value="C:ribosome"/>
    <property type="evidence" value="ECO:0007669"/>
    <property type="project" value="UniProtKB-KW"/>
</dbReference>
<feature type="compositionally biased region" description="Low complexity" evidence="4">
    <location>
        <begin position="39"/>
        <end position="57"/>
    </location>
</feature>
<dbReference type="PANTHER" id="PTHR11994">
    <property type="entry name" value="60S RIBOSOMAL PROTEIN L11-RELATED"/>
    <property type="match status" value="1"/>
</dbReference>
<feature type="compositionally biased region" description="Polar residues" evidence="4">
    <location>
        <begin position="22"/>
        <end position="32"/>
    </location>
</feature>
<proteinExistence type="inferred from homology"/>
<evidence type="ECO:0000259" key="5">
    <source>
        <dbReference type="Pfam" id="PF00673"/>
    </source>
</evidence>
<accession>A0ABR3Z6X9</accession>
<dbReference type="Gene3D" id="3.30.1440.10">
    <property type="match status" value="1"/>
</dbReference>
<protein>
    <submittedName>
        <fullName evidence="6">54S ribosomal protein L7, mitochondrial</fullName>
    </submittedName>
</protein>
<comment type="caution">
    <text evidence="6">The sequence shown here is derived from an EMBL/GenBank/DDBJ whole genome shotgun (WGS) entry which is preliminary data.</text>
</comment>
<dbReference type="InterPro" id="IPR022803">
    <property type="entry name" value="Ribosomal_uL5_dom_sf"/>
</dbReference>
<comment type="similarity">
    <text evidence="1">Belongs to the universal ribosomal protein uL5 family.</text>
</comment>
<dbReference type="EMBL" id="JAWCUI010000025">
    <property type="protein sequence ID" value="KAL1895841.1"/>
    <property type="molecule type" value="Genomic_DNA"/>
</dbReference>
<evidence type="ECO:0000313" key="6">
    <source>
        <dbReference type="EMBL" id="KAL1895841.1"/>
    </source>
</evidence>
<keyword evidence="7" id="KW-1185">Reference proteome</keyword>
<evidence type="ECO:0000256" key="1">
    <source>
        <dbReference type="ARBA" id="ARBA00008553"/>
    </source>
</evidence>
<dbReference type="Pfam" id="PF00673">
    <property type="entry name" value="Ribosomal_L5_C"/>
    <property type="match status" value="1"/>
</dbReference>
<reference evidence="6 7" key="1">
    <citation type="journal article" date="2024" name="IMA Fungus">
        <title>IMA Genome - F19 : A genome assembly and annotation guide to empower mycologists, including annotated draft genome sequences of Ceratocystis pirilliformis, Diaporthe australafricana, Fusarium ophioides, Paecilomyces lecythidis, and Sporothrix stenoceras.</title>
        <authorList>
            <person name="Aylward J."/>
            <person name="Wilson A.M."/>
            <person name="Visagie C.M."/>
            <person name="Spraker J."/>
            <person name="Barnes I."/>
            <person name="Buitendag C."/>
            <person name="Ceriani C."/>
            <person name="Del Mar Angel L."/>
            <person name="du Plessis D."/>
            <person name="Fuchs T."/>
            <person name="Gasser K."/>
            <person name="Kramer D."/>
            <person name="Li W."/>
            <person name="Munsamy K."/>
            <person name="Piso A."/>
            <person name="Price J.L."/>
            <person name="Sonnekus B."/>
            <person name="Thomas C."/>
            <person name="van der Nest A."/>
            <person name="van Dijk A."/>
            <person name="van Heerden A."/>
            <person name="van Vuuren N."/>
            <person name="Yilmaz N."/>
            <person name="Duong T.A."/>
            <person name="van der Merwe N.A."/>
            <person name="Wingfield M.J."/>
            <person name="Wingfield B.D."/>
        </authorList>
    </citation>
    <scope>NUCLEOTIDE SEQUENCE [LARGE SCALE GENOMIC DNA]</scope>
    <source>
        <strain evidence="6 7">CMW 5346</strain>
    </source>
</reference>
<dbReference type="InterPro" id="IPR031309">
    <property type="entry name" value="Ribosomal_uL5_C"/>
</dbReference>
<evidence type="ECO:0000256" key="3">
    <source>
        <dbReference type="ARBA" id="ARBA00023274"/>
    </source>
</evidence>